<reference evidence="7 8" key="1">
    <citation type="journal article" date="2016" name="Mol. Biol. Evol.">
        <title>Comparative Genomics of Early-Diverging Mushroom-Forming Fungi Provides Insights into the Origins of Lignocellulose Decay Capabilities.</title>
        <authorList>
            <person name="Nagy L.G."/>
            <person name="Riley R."/>
            <person name="Tritt A."/>
            <person name="Adam C."/>
            <person name="Daum C."/>
            <person name="Floudas D."/>
            <person name="Sun H."/>
            <person name="Yadav J.S."/>
            <person name="Pangilinan J."/>
            <person name="Larsson K.H."/>
            <person name="Matsuura K."/>
            <person name="Barry K."/>
            <person name="Labutti K."/>
            <person name="Kuo R."/>
            <person name="Ohm R.A."/>
            <person name="Bhattacharya S.S."/>
            <person name="Shirouzu T."/>
            <person name="Yoshinaga Y."/>
            <person name="Martin F.M."/>
            <person name="Grigoriev I.V."/>
            <person name="Hibbett D.S."/>
        </authorList>
    </citation>
    <scope>NUCLEOTIDE SEQUENCE [LARGE SCALE GENOMIC DNA]</scope>
    <source>
        <strain evidence="7 8">HHB10207 ss-3</strain>
    </source>
</reference>
<feature type="compositionally biased region" description="Basic and acidic residues" evidence="5">
    <location>
        <begin position="30"/>
        <end position="49"/>
    </location>
</feature>
<keyword evidence="3" id="KW-1133">Transmembrane helix</keyword>
<evidence type="ECO:0000256" key="5">
    <source>
        <dbReference type="SAM" id="MobiDB-lite"/>
    </source>
</evidence>
<dbReference type="Pfam" id="PF07738">
    <property type="entry name" value="Sad1_UNC"/>
    <property type="match status" value="2"/>
</dbReference>
<dbReference type="GO" id="GO:0034993">
    <property type="term" value="C:meiotic nuclear membrane microtubule tethering complex"/>
    <property type="evidence" value="ECO:0007669"/>
    <property type="project" value="TreeGrafter"/>
</dbReference>
<dbReference type="STRING" id="1314776.A0A165WMJ7"/>
<dbReference type="InterPro" id="IPR045119">
    <property type="entry name" value="SUN1-5"/>
</dbReference>
<dbReference type="OrthoDB" id="342281at2759"/>
<dbReference type="AlphaFoldDB" id="A0A165WMJ7"/>
<dbReference type="PANTHER" id="PTHR12911:SF8">
    <property type="entry name" value="KLAROID PROTEIN-RELATED"/>
    <property type="match status" value="1"/>
</dbReference>
<keyword evidence="8" id="KW-1185">Reference proteome</keyword>
<evidence type="ECO:0000313" key="8">
    <source>
        <dbReference type="Proteomes" id="UP000076798"/>
    </source>
</evidence>
<protein>
    <recommendedName>
        <fullName evidence="6">SUN domain-containing protein</fullName>
    </recommendedName>
</protein>
<feature type="domain" description="SUN" evidence="6">
    <location>
        <begin position="286"/>
        <end position="484"/>
    </location>
</feature>
<accession>A0A165WMJ7</accession>
<evidence type="ECO:0000256" key="2">
    <source>
        <dbReference type="ARBA" id="ARBA00022692"/>
    </source>
</evidence>
<dbReference type="PROSITE" id="PS51469">
    <property type="entry name" value="SUN"/>
    <property type="match status" value="1"/>
</dbReference>
<dbReference type="Proteomes" id="UP000076798">
    <property type="component" value="Unassembled WGS sequence"/>
</dbReference>
<evidence type="ECO:0000256" key="4">
    <source>
        <dbReference type="ARBA" id="ARBA00023136"/>
    </source>
</evidence>
<dbReference type="PANTHER" id="PTHR12911">
    <property type="entry name" value="SAD1/UNC-84-LIKE PROTEIN-RELATED"/>
    <property type="match status" value="1"/>
</dbReference>
<proteinExistence type="predicted"/>
<name>A0A165WMJ7_9AGAM</name>
<feature type="region of interest" description="Disordered" evidence="5">
    <location>
        <begin position="12"/>
        <end position="50"/>
    </location>
</feature>
<keyword evidence="4" id="KW-0472">Membrane</keyword>
<dbReference type="InterPro" id="IPR012919">
    <property type="entry name" value="SUN_dom"/>
</dbReference>
<evidence type="ECO:0000256" key="1">
    <source>
        <dbReference type="ARBA" id="ARBA00004370"/>
    </source>
</evidence>
<dbReference type="Gene3D" id="2.60.120.260">
    <property type="entry name" value="Galactose-binding domain-like"/>
    <property type="match status" value="1"/>
</dbReference>
<keyword evidence="2" id="KW-0812">Transmembrane</keyword>
<gene>
    <name evidence="7" type="ORF">SISSUDRAFT_1067845</name>
</gene>
<dbReference type="GO" id="GO:0043495">
    <property type="term" value="F:protein-membrane adaptor activity"/>
    <property type="evidence" value="ECO:0007669"/>
    <property type="project" value="TreeGrafter"/>
</dbReference>
<sequence length="484" mass="54240">MSDTLHWNIVSSRGEHREKRPHRAPSLFSEVEHVSSDDESDSASHHSEVETVLAEVSRPMSANPELGGSLGRTWKWIAIFACSYVILWLACQPTGVATSSLTLSVKNLQDEVAVTNVRLAALETDAQFCSRDGSASMELIEMIEDLGADSSETRSWNFKARAVDPNLLVTLLRKFLLDIRHRIEELELEDRNEHPLSVDVEKRVRTLEHQISRRALTAATPMFLPTLFQCARLPWFQSICPKQLFSCIAPLCPYHLCASDSGLEVAIASASYVASFSPDYAQLSGGGRIWHTVTSESYSTSTTSSRFLGSFTPWIKHGAYSDPEYAIHTESTLGTCWGHKGYSGRLGIQLLAPIRVLSVTVEHPPEVRLNPASAPREMQLWGMVEGKDDFMAVQAYHRGRPSVYQPWRSSLALDPTHQHLVKGLVVLASFSYDIQWKYHIQTFPVMDEVRQLNLTIQRVIAVVLNNWGNSDHTVLCRIRVHGVH</sequence>
<evidence type="ECO:0000256" key="3">
    <source>
        <dbReference type="ARBA" id="ARBA00022989"/>
    </source>
</evidence>
<evidence type="ECO:0000313" key="7">
    <source>
        <dbReference type="EMBL" id="KZT31337.1"/>
    </source>
</evidence>
<dbReference type="EMBL" id="KV428642">
    <property type="protein sequence ID" value="KZT31337.1"/>
    <property type="molecule type" value="Genomic_DNA"/>
</dbReference>
<comment type="subcellular location">
    <subcellularLocation>
        <location evidence="1">Membrane</location>
    </subcellularLocation>
</comment>
<evidence type="ECO:0000259" key="6">
    <source>
        <dbReference type="PROSITE" id="PS51469"/>
    </source>
</evidence>
<organism evidence="7 8">
    <name type="scientific">Sistotremastrum suecicum HHB10207 ss-3</name>
    <dbReference type="NCBI Taxonomy" id="1314776"/>
    <lineage>
        <taxon>Eukaryota</taxon>
        <taxon>Fungi</taxon>
        <taxon>Dikarya</taxon>
        <taxon>Basidiomycota</taxon>
        <taxon>Agaricomycotina</taxon>
        <taxon>Agaricomycetes</taxon>
        <taxon>Sistotremastrales</taxon>
        <taxon>Sistotremastraceae</taxon>
        <taxon>Sistotremastrum</taxon>
    </lineage>
</organism>